<name>A0A8J7QKB8_9BACT</name>
<accession>A0A8J7QKB8</accession>
<evidence type="ECO:0000259" key="2">
    <source>
        <dbReference type="Pfam" id="PF01370"/>
    </source>
</evidence>
<evidence type="ECO:0000313" key="4">
    <source>
        <dbReference type="Proteomes" id="UP000664417"/>
    </source>
</evidence>
<dbReference type="Proteomes" id="UP000664417">
    <property type="component" value="Unassembled WGS sequence"/>
</dbReference>
<gene>
    <name evidence="3" type="ORF">J3U88_29125</name>
</gene>
<organism evidence="3 4">
    <name type="scientific">Acanthopleuribacter pedis</name>
    <dbReference type="NCBI Taxonomy" id="442870"/>
    <lineage>
        <taxon>Bacteria</taxon>
        <taxon>Pseudomonadati</taxon>
        <taxon>Acidobacteriota</taxon>
        <taxon>Holophagae</taxon>
        <taxon>Acanthopleuribacterales</taxon>
        <taxon>Acanthopleuribacteraceae</taxon>
        <taxon>Acanthopleuribacter</taxon>
    </lineage>
</organism>
<dbReference type="SUPFAM" id="SSF51735">
    <property type="entry name" value="NAD(P)-binding Rossmann-fold domains"/>
    <property type="match status" value="1"/>
</dbReference>
<protein>
    <submittedName>
        <fullName evidence="3">NAD(P)-dependent oxidoreductase</fullName>
    </submittedName>
</protein>
<dbReference type="PANTHER" id="PTHR43000">
    <property type="entry name" value="DTDP-D-GLUCOSE 4,6-DEHYDRATASE-RELATED"/>
    <property type="match status" value="1"/>
</dbReference>
<proteinExistence type="inferred from homology"/>
<dbReference type="InterPro" id="IPR001509">
    <property type="entry name" value="Epimerase_deHydtase"/>
</dbReference>
<dbReference type="RefSeq" id="WP_207862544.1">
    <property type="nucleotide sequence ID" value="NZ_JAFREP010000039.1"/>
</dbReference>
<dbReference type="EMBL" id="JAFREP010000039">
    <property type="protein sequence ID" value="MBO1322571.1"/>
    <property type="molecule type" value="Genomic_DNA"/>
</dbReference>
<sequence length="328" mass="36843">MKKVLITGSAGHLGEALVRTFKQRFPQTEVISIDVLASPFTTHQGSIVDADLVERCMAGVDTVIHPATLHKPHVATHSRQDFVDTNITGTLNLLEAAVRHKVARFIFTSTTSTFGHAMGKDPSEATWITEDVVPIPKNIYGLTKIAAENMCALFHQKFKLPVLVLRTSRFFPEEDDNRNTRDAFSCDNTKLIEYLYRRVDIEDVVEAHLCALERAEAIGFDTYIISATTPFTRADLVDLKTDPAKVVQRVADYGPFFKKQGWRMFPSIDRVYVNTKAREALGWTPRYDFQAMLARLQAGDPLQTPLAQVLGKKGYHKETFEDGPFPVD</sequence>
<dbReference type="InterPro" id="IPR036291">
    <property type="entry name" value="NAD(P)-bd_dom_sf"/>
</dbReference>
<dbReference type="AlphaFoldDB" id="A0A8J7QKB8"/>
<comment type="caution">
    <text evidence="3">The sequence shown here is derived from an EMBL/GenBank/DDBJ whole genome shotgun (WGS) entry which is preliminary data.</text>
</comment>
<reference evidence="3" key="1">
    <citation type="submission" date="2021-03" db="EMBL/GenBank/DDBJ databases">
        <authorList>
            <person name="Wang G."/>
        </authorList>
    </citation>
    <scope>NUCLEOTIDE SEQUENCE</scope>
    <source>
        <strain evidence="3">KCTC 12899</strain>
    </source>
</reference>
<evidence type="ECO:0000256" key="1">
    <source>
        <dbReference type="ARBA" id="ARBA00007637"/>
    </source>
</evidence>
<keyword evidence="4" id="KW-1185">Reference proteome</keyword>
<dbReference type="Pfam" id="PF01370">
    <property type="entry name" value="Epimerase"/>
    <property type="match status" value="1"/>
</dbReference>
<dbReference type="Gene3D" id="3.40.50.720">
    <property type="entry name" value="NAD(P)-binding Rossmann-like Domain"/>
    <property type="match status" value="1"/>
</dbReference>
<comment type="similarity">
    <text evidence="1">Belongs to the NAD(P)-dependent epimerase/dehydratase family.</text>
</comment>
<feature type="domain" description="NAD-dependent epimerase/dehydratase" evidence="2">
    <location>
        <begin position="4"/>
        <end position="217"/>
    </location>
</feature>
<evidence type="ECO:0000313" key="3">
    <source>
        <dbReference type="EMBL" id="MBO1322571.1"/>
    </source>
</evidence>